<dbReference type="GO" id="GO:0046982">
    <property type="term" value="F:protein heterodimerization activity"/>
    <property type="evidence" value="ECO:0007669"/>
    <property type="project" value="UniProtKB-ARBA"/>
</dbReference>
<evidence type="ECO:0000256" key="5">
    <source>
        <dbReference type="ARBA" id="ARBA00023242"/>
    </source>
</evidence>
<dbReference type="Proteomes" id="UP000306102">
    <property type="component" value="Unassembled WGS sequence"/>
</dbReference>
<dbReference type="EMBL" id="SDRB02007459">
    <property type="protein sequence ID" value="THG11083.1"/>
    <property type="molecule type" value="Genomic_DNA"/>
</dbReference>
<dbReference type="GO" id="GO:0045893">
    <property type="term" value="P:positive regulation of DNA-templated transcription"/>
    <property type="evidence" value="ECO:0007669"/>
    <property type="project" value="TreeGrafter"/>
</dbReference>
<evidence type="ECO:0000256" key="3">
    <source>
        <dbReference type="ARBA" id="ARBA00023125"/>
    </source>
</evidence>
<dbReference type="PROSITE" id="PS50217">
    <property type="entry name" value="BZIP"/>
    <property type="match status" value="1"/>
</dbReference>
<sequence length="139" mass="16041">MSTLKQTSSGSTTSIGDQRYEGMDERKRKRMISNRESAKRSRMRKQKIVEDLRNEVSRIQCENNEIVGQIDETSMGYMVFLTQNNVLRAQLEELTERYRSWISLLKITGLNLEILDIPDPLLKPCPSQPVLASPTFFQS</sequence>
<dbReference type="InterPro" id="IPR046347">
    <property type="entry name" value="bZIP_sf"/>
</dbReference>
<dbReference type="PANTHER" id="PTHR45764">
    <property type="entry name" value="BZIP TRANSCRIPTION FACTOR 44"/>
    <property type="match status" value="1"/>
</dbReference>
<feature type="region of interest" description="Disordered" evidence="6">
    <location>
        <begin position="1"/>
        <end position="46"/>
    </location>
</feature>
<evidence type="ECO:0000256" key="4">
    <source>
        <dbReference type="ARBA" id="ARBA00023163"/>
    </source>
</evidence>
<dbReference type="InterPro" id="IPR004827">
    <property type="entry name" value="bZIP"/>
</dbReference>
<comment type="subcellular location">
    <subcellularLocation>
        <location evidence="1">Nucleus</location>
    </subcellularLocation>
</comment>
<dbReference type="AlphaFoldDB" id="A0A4S4E559"/>
<reference evidence="8 9" key="1">
    <citation type="journal article" date="2018" name="Proc. Natl. Acad. Sci. U.S.A.">
        <title>Draft genome sequence of Camellia sinensis var. sinensis provides insights into the evolution of the tea genome and tea quality.</title>
        <authorList>
            <person name="Wei C."/>
            <person name="Yang H."/>
            <person name="Wang S."/>
            <person name="Zhao J."/>
            <person name="Liu C."/>
            <person name="Gao L."/>
            <person name="Xia E."/>
            <person name="Lu Y."/>
            <person name="Tai Y."/>
            <person name="She G."/>
            <person name="Sun J."/>
            <person name="Cao H."/>
            <person name="Tong W."/>
            <person name="Gao Q."/>
            <person name="Li Y."/>
            <person name="Deng W."/>
            <person name="Jiang X."/>
            <person name="Wang W."/>
            <person name="Chen Q."/>
            <person name="Zhang S."/>
            <person name="Li H."/>
            <person name="Wu J."/>
            <person name="Wang P."/>
            <person name="Li P."/>
            <person name="Shi C."/>
            <person name="Zheng F."/>
            <person name="Jian J."/>
            <person name="Huang B."/>
            <person name="Shan D."/>
            <person name="Shi M."/>
            <person name="Fang C."/>
            <person name="Yue Y."/>
            <person name="Li F."/>
            <person name="Li D."/>
            <person name="Wei S."/>
            <person name="Han B."/>
            <person name="Jiang C."/>
            <person name="Yin Y."/>
            <person name="Xia T."/>
            <person name="Zhang Z."/>
            <person name="Bennetzen J.L."/>
            <person name="Zhao S."/>
            <person name="Wan X."/>
        </authorList>
    </citation>
    <scope>NUCLEOTIDE SEQUENCE [LARGE SCALE GENOMIC DNA]</scope>
    <source>
        <strain evidence="9">cv. Shuchazao</strain>
        <tissue evidence="8">Leaf</tissue>
    </source>
</reference>
<dbReference type="GO" id="GO:0003700">
    <property type="term" value="F:DNA-binding transcription factor activity"/>
    <property type="evidence" value="ECO:0007669"/>
    <property type="project" value="InterPro"/>
</dbReference>
<keyword evidence="2" id="KW-0805">Transcription regulation</keyword>
<keyword evidence="3" id="KW-0238">DNA-binding</keyword>
<feature type="compositionally biased region" description="Polar residues" evidence="6">
    <location>
        <begin position="1"/>
        <end position="16"/>
    </location>
</feature>
<keyword evidence="9" id="KW-1185">Reference proteome</keyword>
<name>A0A4S4E559_CAMSN</name>
<gene>
    <name evidence="8" type="ORF">TEA_002614</name>
</gene>
<evidence type="ECO:0000313" key="9">
    <source>
        <dbReference type="Proteomes" id="UP000306102"/>
    </source>
</evidence>
<comment type="caution">
    <text evidence="8">The sequence shown here is derived from an EMBL/GenBank/DDBJ whole genome shotgun (WGS) entry which is preliminary data.</text>
</comment>
<evidence type="ECO:0000259" key="7">
    <source>
        <dbReference type="PROSITE" id="PS50217"/>
    </source>
</evidence>
<feature type="domain" description="BZIP" evidence="7">
    <location>
        <begin position="24"/>
        <end position="72"/>
    </location>
</feature>
<evidence type="ECO:0000256" key="2">
    <source>
        <dbReference type="ARBA" id="ARBA00023015"/>
    </source>
</evidence>
<dbReference type="SMART" id="SM00338">
    <property type="entry name" value="BRLZ"/>
    <property type="match status" value="1"/>
</dbReference>
<dbReference type="GO" id="GO:0000976">
    <property type="term" value="F:transcription cis-regulatory region binding"/>
    <property type="evidence" value="ECO:0007669"/>
    <property type="project" value="TreeGrafter"/>
</dbReference>
<evidence type="ECO:0000313" key="8">
    <source>
        <dbReference type="EMBL" id="THG11083.1"/>
    </source>
</evidence>
<dbReference type="FunFam" id="1.20.5.170:FF:000020">
    <property type="entry name" value="BZIP transcription factor"/>
    <property type="match status" value="1"/>
</dbReference>
<keyword evidence="4" id="KW-0804">Transcription</keyword>
<organism evidence="8 9">
    <name type="scientific">Camellia sinensis var. sinensis</name>
    <name type="common">China tea</name>
    <dbReference type="NCBI Taxonomy" id="542762"/>
    <lineage>
        <taxon>Eukaryota</taxon>
        <taxon>Viridiplantae</taxon>
        <taxon>Streptophyta</taxon>
        <taxon>Embryophyta</taxon>
        <taxon>Tracheophyta</taxon>
        <taxon>Spermatophyta</taxon>
        <taxon>Magnoliopsida</taxon>
        <taxon>eudicotyledons</taxon>
        <taxon>Gunneridae</taxon>
        <taxon>Pentapetalae</taxon>
        <taxon>asterids</taxon>
        <taxon>Ericales</taxon>
        <taxon>Theaceae</taxon>
        <taxon>Camellia</taxon>
    </lineage>
</organism>
<dbReference type="InterPro" id="IPR045314">
    <property type="entry name" value="bZIP_plant_GBF1"/>
</dbReference>
<dbReference type="SUPFAM" id="SSF57959">
    <property type="entry name" value="Leucine zipper domain"/>
    <property type="match status" value="1"/>
</dbReference>
<accession>A0A4S4E559</accession>
<dbReference type="GO" id="GO:0005634">
    <property type="term" value="C:nucleus"/>
    <property type="evidence" value="ECO:0007669"/>
    <property type="project" value="UniProtKB-SubCell"/>
</dbReference>
<evidence type="ECO:0000256" key="6">
    <source>
        <dbReference type="SAM" id="MobiDB-lite"/>
    </source>
</evidence>
<dbReference type="PROSITE" id="PS00036">
    <property type="entry name" value="BZIP_BASIC"/>
    <property type="match status" value="1"/>
</dbReference>
<dbReference type="PANTHER" id="PTHR45764:SF31">
    <property type="entry name" value="BASIC LEUCINE ZIPPER 1"/>
    <property type="match status" value="1"/>
</dbReference>
<dbReference type="Gene3D" id="1.20.5.170">
    <property type="match status" value="1"/>
</dbReference>
<dbReference type="CDD" id="cd14702">
    <property type="entry name" value="bZIP_plant_GBF1"/>
    <property type="match status" value="1"/>
</dbReference>
<proteinExistence type="predicted"/>
<keyword evidence="5" id="KW-0539">Nucleus</keyword>
<protein>
    <recommendedName>
        <fullName evidence="7">BZIP domain-containing protein</fullName>
    </recommendedName>
</protein>
<evidence type="ECO:0000256" key="1">
    <source>
        <dbReference type="ARBA" id="ARBA00004123"/>
    </source>
</evidence>
<dbReference type="Pfam" id="PF00170">
    <property type="entry name" value="bZIP_1"/>
    <property type="match status" value="1"/>
</dbReference>